<evidence type="ECO:0000313" key="2">
    <source>
        <dbReference type="EMBL" id="GMH62122.1"/>
    </source>
</evidence>
<evidence type="ECO:0008006" key="4">
    <source>
        <dbReference type="Google" id="ProtNLM"/>
    </source>
</evidence>
<proteinExistence type="predicted"/>
<feature type="region of interest" description="Disordered" evidence="1">
    <location>
        <begin position="173"/>
        <end position="205"/>
    </location>
</feature>
<name>A0A9W7A3A9_9STRA</name>
<dbReference type="OrthoDB" id="49214at2759"/>
<dbReference type="AlphaFoldDB" id="A0A9W7A3A9"/>
<dbReference type="PANTHER" id="PTHR21494:SF0">
    <property type="entry name" value="ACTIVATING SIGNAL COINTEGRATOR 1 COMPLEX SUBUNIT 2"/>
    <property type="match status" value="1"/>
</dbReference>
<dbReference type="PANTHER" id="PTHR21494">
    <property type="entry name" value="ACTIVATING SIGNAL COINTEGRATOR 1 COMPLEX SUBUNIT 2 ASC-1 COMPLEX SUBUNIT P100"/>
    <property type="match status" value="1"/>
</dbReference>
<dbReference type="EMBL" id="BRXY01000075">
    <property type="protein sequence ID" value="GMH62122.1"/>
    <property type="molecule type" value="Genomic_DNA"/>
</dbReference>
<organism evidence="2 3">
    <name type="scientific">Triparma strigata</name>
    <dbReference type="NCBI Taxonomy" id="1606541"/>
    <lineage>
        <taxon>Eukaryota</taxon>
        <taxon>Sar</taxon>
        <taxon>Stramenopiles</taxon>
        <taxon>Ochrophyta</taxon>
        <taxon>Bolidophyceae</taxon>
        <taxon>Parmales</taxon>
        <taxon>Triparmaceae</taxon>
        <taxon>Triparma</taxon>
    </lineage>
</organism>
<comment type="caution">
    <text evidence="2">The sequence shown here is derived from an EMBL/GenBank/DDBJ whole genome shotgun (WGS) entry which is preliminary data.</text>
</comment>
<dbReference type="GO" id="GO:0043130">
    <property type="term" value="F:ubiquitin binding"/>
    <property type="evidence" value="ECO:0007669"/>
    <property type="project" value="TreeGrafter"/>
</dbReference>
<feature type="compositionally biased region" description="Basic and acidic residues" evidence="1">
    <location>
        <begin position="347"/>
        <end position="356"/>
    </location>
</feature>
<dbReference type="Proteomes" id="UP001165085">
    <property type="component" value="Unassembled WGS sequence"/>
</dbReference>
<dbReference type="InterPro" id="IPR052586">
    <property type="entry name" value="ASCC2"/>
</dbReference>
<feature type="compositionally biased region" description="Low complexity" evidence="1">
    <location>
        <begin position="181"/>
        <end position="199"/>
    </location>
</feature>
<evidence type="ECO:0000256" key="1">
    <source>
        <dbReference type="SAM" id="MobiDB-lite"/>
    </source>
</evidence>
<protein>
    <recommendedName>
        <fullName evidence="4">CUE domain-containing protein</fullName>
    </recommendedName>
</protein>
<feature type="compositionally biased region" description="Basic residues" evidence="1">
    <location>
        <begin position="441"/>
        <end position="467"/>
    </location>
</feature>
<gene>
    <name evidence="2" type="ORF">TrST_g14183</name>
</gene>
<sequence>MSVGTTVDLLQLTERIISFDEGGSSDNTAHCIDPNLLVHFKNFLAAIPQSDLPTLTLTPSNLSTISYLLSLNTSSSNSLSSNLLIPSWSSIPLPQRYPLIRQICENHISESRSKSDGEEAAGEMCFPKLLDFLTGVPAEVLQTHNEELTALLATANLSDLNYAYLLDSISPSASDKEKKSQQQPKSSSSASSHNNNKNNLPPPQSLKDIRITQLSQIFPSLGLGYLELALACYSNSVESTVSALSDPDPSTLHRRLLGVDPNLPLMRRESEKQYTKLTDESVKKYVVSLEKEEERKAQLFLKMSEYDDDYDDQYDDSGGIVDDYAAVMEYNRGVKESLSEDGFWNEMRNKNKDGKKSRPRQGKKGSDGEDDGEDVDAPSTSKTFGPDKGKGGRLLGPDGKYLPLKKNKKKVQQQQNSNPTSSAKSGNASQTTTPDGEMTKLQKRRKDANKAKRANHNRKDRALKKVS</sequence>
<feature type="compositionally biased region" description="Polar residues" evidence="1">
    <location>
        <begin position="417"/>
        <end position="434"/>
    </location>
</feature>
<accession>A0A9W7A3A9</accession>
<evidence type="ECO:0000313" key="3">
    <source>
        <dbReference type="Proteomes" id="UP001165085"/>
    </source>
</evidence>
<reference evidence="3" key="1">
    <citation type="journal article" date="2023" name="Commun. Biol.">
        <title>Genome analysis of Parmales, the sister group of diatoms, reveals the evolutionary specialization of diatoms from phago-mixotrophs to photoautotrophs.</title>
        <authorList>
            <person name="Ban H."/>
            <person name="Sato S."/>
            <person name="Yoshikawa S."/>
            <person name="Yamada K."/>
            <person name="Nakamura Y."/>
            <person name="Ichinomiya M."/>
            <person name="Sato N."/>
            <person name="Blanc-Mathieu R."/>
            <person name="Endo H."/>
            <person name="Kuwata A."/>
            <person name="Ogata H."/>
        </authorList>
    </citation>
    <scope>NUCLEOTIDE SEQUENCE [LARGE SCALE GENOMIC DNA]</scope>
    <source>
        <strain evidence="3">NIES 3701</strain>
    </source>
</reference>
<keyword evidence="3" id="KW-1185">Reference proteome</keyword>
<feature type="region of interest" description="Disordered" evidence="1">
    <location>
        <begin position="345"/>
        <end position="467"/>
    </location>
</feature>